<evidence type="ECO:0000313" key="3">
    <source>
        <dbReference type="Proteomes" id="UP001601992"/>
    </source>
</evidence>
<dbReference type="InterPro" id="IPR037523">
    <property type="entry name" value="VOC_core"/>
</dbReference>
<name>A0ABW6SFB9_9NOCA</name>
<dbReference type="PROSITE" id="PS51819">
    <property type="entry name" value="VOC"/>
    <property type="match status" value="1"/>
</dbReference>
<protein>
    <submittedName>
        <fullName evidence="2">VOC family protein</fullName>
    </submittedName>
</protein>
<dbReference type="InterPro" id="IPR029068">
    <property type="entry name" value="Glyas_Bleomycin-R_OHBP_Dase"/>
</dbReference>
<dbReference type="Gene3D" id="3.10.180.10">
    <property type="entry name" value="2,3-Dihydroxybiphenyl 1,2-Dioxygenase, domain 1"/>
    <property type="match status" value="1"/>
</dbReference>
<dbReference type="SUPFAM" id="SSF54593">
    <property type="entry name" value="Glyoxalase/Bleomycin resistance protein/Dihydroxybiphenyl dioxygenase"/>
    <property type="match status" value="1"/>
</dbReference>
<dbReference type="Proteomes" id="UP001601992">
    <property type="component" value="Unassembled WGS sequence"/>
</dbReference>
<dbReference type="Pfam" id="PF13669">
    <property type="entry name" value="Glyoxalase_4"/>
    <property type="match status" value="1"/>
</dbReference>
<evidence type="ECO:0000259" key="1">
    <source>
        <dbReference type="PROSITE" id="PS51819"/>
    </source>
</evidence>
<gene>
    <name evidence="2" type="ORF">ACFYXQ_39835</name>
</gene>
<sequence>MPQRGNQPTQNLAERGSSMAQIFHIAFAVPRLEETMKELSDAMGVQWRNIYGFAGKMRDEHGVVHEVDTRLTFSTPGPTVIELFEENPGTPLAATPGNPFHHVGVWAEDFWSEEARLDTLGWPCCGVSPDRSKPTRAGFFRGPSNITFELCTLNTDRPLLRDLYPPDSPFFGVPEDRH</sequence>
<dbReference type="EMBL" id="JBIAQY010000022">
    <property type="protein sequence ID" value="MFF3573919.1"/>
    <property type="molecule type" value="Genomic_DNA"/>
</dbReference>
<proteinExistence type="predicted"/>
<evidence type="ECO:0000313" key="2">
    <source>
        <dbReference type="EMBL" id="MFF3573919.1"/>
    </source>
</evidence>
<accession>A0ABW6SFB9</accession>
<feature type="domain" description="VOC" evidence="1">
    <location>
        <begin position="21"/>
        <end position="153"/>
    </location>
</feature>
<reference evidence="2 3" key="1">
    <citation type="submission" date="2024-10" db="EMBL/GenBank/DDBJ databases">
        <title>The Natural Products Discovery Center: Release of the First 8490 Sequenced Strains for Exploring Actinobacteria Biosynthetic Diversity.</title>
        <authorList>
            <person name="Kalkreuter E."/>
            <person name="Kautsar S.A."/>
            <person name="Yang D."/>
            <person name="Bader C.D."/>
            <person name="Teijaro C.N."/>
            <person name="Fluegel L."/>
            <person name="Davis C.M."/>
            <person name="Simpson J.R."/>
            <person name="Lauterbach L."/>
            <person name="Steele A.D."/>
            <person name="Gui C."/>
            <person name="Meng S."/>
            <person name="Li G."/>
            <person name="Viehrig K."/>
            <person name="Ye F."/>
            <person name="Su P."/>
            <person name="Kiefer A.F."/>
            <person name="Nichols A."/>
            <person name="Cepeda A.J."/>
            <person name="Yan W."/>
            <person name="Fan B."/>
            <person name="Jiang Y."/>
            <person name="Adhikari A."/>
            <person name="Zheng C.-J."/>
            <person name="Schuster L."/>
            <person name="Cowan T.M."/>
            <person name="Smanski M.J."/>
            <person name="Chevrette M.G."/>
            <person name="De Carvalho L.P.S."/>
            <person name="Shen B."/>
        </authorList>
    </citation>
    <scope>NUCLEOTIDE SEQUENCE [LARGE SCALE GENOMIC DNA]</scope>
    <source>
        <strain evidence="2 3">NPDC002593</strain>
    </source>
</reference>
<dbReference type="RefSeq" id="WP_157186731.1">
    <property type="nucleotide sequence ID" value="NZ_JBIAQY010000022.1"/>
</dbReference>
<comment type="caution">
    <text evidence="2">The sequence shown here is derived from an EMBL/GenBank/DDBJ whole genome shotgun (WGS) entry which is preliminary data.</text>
</comment>
<organism evidence="2 3">
    <name type="scientific">Nocardia jiangxiensis</name>
    <dbReference type="NCBI Taxonomy" id="282685"/>
    <lineage>
        <taxon>Bacteria</taxon>
        <taxon>Bacillati</taxon>
        <taxon>Actinomycetota</taxon>
        <taxon>Actinomycetes</taxon>
        <taxon>Mycobacteriales</taxon>
        <taxon>Nocardiaceae</taxon>
        <taxon>Nocardia</taxon>
    </lineage>
</organism>
<keyword evidence="3" id="KW-1185">Reference proteome</keyword>